<proteinExistence type="predicted"/>
<protein>
    <submittedName>
        <fullName evidence="3">Uncharacterized protein</fullName>
    </submittedName>
</protein>
<dbReference type="Proteomes" id="UP000481153">
    <property type="component" value="Unassembled WGS sequence"/>
</dbReference>
<sequence>MESGFHDHIGTFYEALAEDKLDQLADALLNLRVSVQSADPNDASVLQEMLNDCEKKAGGKGGLALSKLQSLVNTLSVLVMRKSNDDPVTQFERFDDQLRQIIDVFYTSYALNRQDDKSIALLTEYIGLDFKQRSALRVDTLKKQKAAATVNSNGYIDRSIHLAALNGVVDDASYIMTQIEEMSVPLDRVFAIIHKDVVAAMLEVIGLYAADARLAAWEKKVSVRTHEALSTSSVEPDESLQMIDLLLEEVACMLQLCFHYTTYASSLVNASSLSDIFLKVQELNGIYLLLERFYVFQTVHKAVIIAEPQEIEPYIFVISTVEDASFVLDKAFSRATQSKQYHTVLSIVIAIVEALESIFMPSILELPRRTFDMPLPVASPTHQQDDNQAEQQELSFSDALLQAVDADLTYQLQVDAKMMMAINSAHMSWDYIGKVRARIQDIGAVQFATMPPLLDCLPKPLSELEHEFDQLYTTGLQSLYERDMKRRFQARLGESVAQWQYDISLEAFEYLDIHGSVLVTLVQSMLKDKALRRYRRGLSAAMFEVFWRRWVKDLCQWIDDGVQMKAFNEVGAMQFEKDVRHLSILCSQYPTHGEMSLRAEFTRLDQIALLVNLAKASD</sequence>
<evidence type="ECO:0000259" key="2">
    <source>
        <dbReference type="Pfam" id="PF20662"/>
    </source>
</evidence>
<organism evidence="3 4">
    <name type="scientific">Aphanomyces euteiches</name>
    <dbReference type="NCBI Taxonomy" id="100861"/>
    <lineage>
        <taxon>Eukaryota</taxon>
        <taxon>Sar</taxon>
        <taxon>Stramenopiles</taxon>
        <taxon>Oomycota</taxon>
        <taxon>Saprolegniomycetes</taxon>
        <taxon>Saprolegniales</taxon>
        <taxon>Verrucalvaceae</taxon>
        <taxon>Aphanomyces</taxon>
    </lineage>
</organism>
<dbReference type="Gene3D" id="1.20.58.1970">
    <property type="match status" value="1"/>
</dbReference>
<dbReference type="InterPro" id="IPR013167">
    <property type="entry name" value="COG4_M"/>
</dbReference>
<dbReference type="Pfam" id="PF20662">
    <property type="entry name" value="COG4_C"/>
    <property type="match status" value="1"/>
</dbReference>
<dbReference type="Pfam" id="PF08318">
    <property type="entry name" value="COG4_m"/>
    <property type="match status" value="1"/>
</dbReference>
<feature type="domain" description="Conserved oligomeric Golgi complex subunit 4 C-terminal" evidence="2">
    <location>
        <begin position="419"/>
        <end position="616"/>
    </location>
</feature>
<accession>A0A6G0XS92</accession>
<dbReference type="InterPro" id="IPR048682">
    <property type="entry name" value="COG4"/>
</dbReference>
<dbReference type="PANTHER" id="PTHR24016:SF0">
    <property type="entry name" value="CONSERVED OLIGOMERIC GOLGI COMPLEX SUBUNIT 4"/>
    <property type="match status" value="1"/>
</dbReference>
<evidence type="ECO:0000313" key="3">
    <source>
        <dbReference type="EMBL" id="KAF0743257.1"/>
    </source>
</evidence>
<evidence type="ECO:0000259" key="1">
    <source>
        <dbReference type="Pfam" id="PF08318"/>
    </source>
</evidence>
<gene>
    <name evidence="3" type="ORF">Ae201684_001947</name>
</gene>
<keyword evidence="4" id="KW-1185">Reference proteome</keyword>
<dbReference type="InterPro" id="IPR048684">
    <property type="entry name" value="COG4_C"/>
</dbReference>
<dbReference type="VEuPathDB" id="FungiDB:AeMF1_012847"/>
<feature type="domain" description="COG4 transport protein middle alpha-helical bundle" evidence="1">
    <location>
        <begin position="223"/>
        <end position="362"/>
    </location>
</feature>
<comment type="caution">
    <text evidence="3">The sequence shown here is derived from an EMBL/GenBank/DDBJ whole genome shotgun (WGS) entry which is preliminary data.</text>
</comment>
<dbReference type="PANTHER" id="PTHR24016">
    <property type="entry name" value="CONSERVED OLIGOMERIC GOLGI COMPLEX SUBUNIT 4"/>
    <property type="match status" value="1"/>
</dbReference>
<reference evidence="3 4" key="1">
    <citation type="submission" date="2019-07" db="EMBL/GenBank/DDBJ databases">
        <title>Genomics analysis of Aphanomyces spp. identifies a new class of oomycete effector associated with host adaptation.</title>
        <authorList>
            <person name="Gaulin E."/>
        </authorList>
    </citation>
    <scope>NUCLEOTIDE SEQUENCE [LARGE SCALE GENOMIC DNA]</scope>
    <source>
        <strain evidence="3 4">ATCC 201684</strain>
    </source>
</reference>
<dbReference type="EMBL" id="VJMJ01000019">
    <property type="protein sequence ID" value="KAF0743257.1"/>
    <property type="molecule type" value="Genomic_DNA"/>
</dbReference>
<name>A0A6G0XS92_9STRA</name>
<evidence type="ECO:0000313" key="4">
    <source>
        <dbReference type="Proteomes" id="UP000481153"/>
    </source>
</evidence>
<dbReference type="AlphaFoldDB" id="A0A6G0XS92"/>